<dbReference type="AlphaFoldDB" id="E9D567"/>
<dbReference type="OMA" id="NLMILCA"/>
<protein>
    <submittedName>
        <fullName evidence="1">Uncharacterized protein</fullName>
    </submittedName>
</protein>
<evidence type="ECO:0000313" key="2">
    <source>
        <dbReference type="Proteomes" id="UP000002497"/>
    </source>
</evidence>
<dbReference type="EMBL" id="GL636492">
    <property type="protein sequence ID" value="EFW18649.1"/>
    <property type="molecule type" value="Genomic_DNA"/>
</dbReference>
<gene>
    <name evidence="1" type="ORF">CPSG_05335</name>
</gene>
<dbReference type="HOGENOM" id="CLU_025578_0_0_1"/>
<reference evidence="2" key="2">
    <citation type="submission" date="2010-03" db="EMBL/GenBank/DDBJ databases">
        <title>The genome sequence of Coccidioides posadasii strain Silveira.</title>
        <authorList>
            <consortium name="The Broad Institute Genome Sequencing Center for Infectious Disease"/>
            <person name="Neafsey D."/>
            <person name="Orbach M."/>
            <person name="Henn M.R."/>
            <person name="Cole G.T."/>
            <person name="Galgiani J."/>
            <person name="Gardner M.J."/>
            <person name="Kirkland T.N."/>
            <person name="Taylor J.W."/>
            <person name="Young S.K."/>
            <person name="Zeng Q."/>
            <person name="Koehrsen M."/>
            <person name="Alvarado L."/>
            <person name="Berlin A."/>
            <person name="Borenstein D."/>
            <person name="Chapman S.B."/>
            <person name="Chen Z."/>
            <person name="Engels R."/>
            <person name="Freedman E."/>
            <person name="Gellesch M."/>
            <person name="Goldberg J."/>
            <person name="Griggs A."/>
            <person name="Gujja S."/>
            <person name="Heilman E."/>
            <person name="Heiman D."/>
            <person name="Howarth C."/>
            <person name="Jen D."/>
            <person name="Larson L."/>
            <person name="Mehta T."/>
            <person name="Neiman D."/>
            <person name="Park D."/>
            <person name="Pearson M."/>
            <person name="Richards J."/>
            <person name="Roberts A."/>
            <person name="Saif S."/>
            <person name="Shea T."/>
            <person name="Shenoy N."/>
            <person name="Sisk P."/>
            <person name="Stolte C."/>
            <person name="Sykes S."/>
            <person name="Walk T."/>
            <person name="White J."/>
            <person name="Yandava C."/>
            <person name="Haas B."/>
            <person name="Nusbaum C."/>
            <person name="Birren B."/>
        </authorList>
    </citation>
    <scope>NUCLEOTIDE SEQUENCE [LARGE SCALE GENOMIC DNA]</scope>
    <source>
        <strain evidence="2">RMSCC 757 / Silveira</strain>
    </source>
</reference>
<sequence>MATPKQVYFIPDSDPTSTAPSTGLGPADIFHVFRSKDGWLTVAAIEPRVSGVQNISVEFSCDIESFLYAAAVAQCTSPDAETAYLRIISDRDMGERFESICEARDAVIIDHLEAVVRRCEEEMRELKARLACLKARRHSHGARPILTERPTVYQSLLHLCLILRRCDYPVVRRLRKEMDVVSWQHSDWEERCRQLNHLSDDDYEGLACTLSDFAPFENIELTGKKVKNQVMGLMVKLNASAGEITHENGSAPRVSDEFSVHTNIMLLCAPIGIFAIVPELEGDVLHRTDPEDHAAELSRSPLYQNMAVTAKSAKNELAGIIFSLEPQRLSIQTAKDGLSVGSHSRQRLLKRPSYDSIDDANKEK</sequence>
<dbReference type="VEuPathDB" id="FungiDB:CPSG_05335"/>
<organism evidence="2">
    <name type="scientific">Coccidioides posadasii (strain RMSCC 757 / Silveira)</name>
    <name type="common">Valley fever fungus</name>
    <dbReference type="NCBI Taxonomy" id="443226"/>
    <lineage>
        <taxon>Eukaryota</taxon>
        <taxon>Fungi</taxon>
        <taxon>Dikarya</taxon>
        <taxon>Ascomycota</taxon>
        <taxon>Pezizomycotina</taxon>
        <taxon>Eurotiomycetes</taxon>
        <taxon>Eurotiomycetidae</taxon>
        <taxon>Onygenales</taxon>
        <taxon>Onygenaceae</taxon>
        <taxon>Coccidioides</taxon>
    </lineage>
</organism>
<keyword evidence="2" id="KW-1185">Reference proteome</keyword>
<dbReference type="STRING" id="443226.E9D567"/>
<name>E9D567_COCPS</name>
<dbReference type="VEuPathDB" id="FungiDB:D8B26_005391"/>
<reference evidence="2" key="1">
    <citation type="journal article" date="2010" name="Genome Res.">
        <title>Population genomic sequencing of Coccidioides fungi reveals recent hybridization and transposon control.</title>
        <authorList>
            <person name="Neafsey D.E."/>
            <person name="Barker B.M."/>
            <person name="Sharpton T.J."/>
            <person name="Stajich J.E."/>
            <person name="Park D.J."/>
            <person name="Whiston E."/>
            <person name="Hung C.-Y."/>
            <person name="McMahan C."/>
            <person name="White J."/>
            <person name="Sykes S."/>
            <person name="Heiman D."/>
            <person name="Young S."/>
            <person name="Zeng Q."/>
            <person name="Abouelleil A."/>
            <person name="Aftuck L."/>
            <person name="Bessette D."/>
            <person name="Brown A."/>
            <person name="FitzGerald M."/>
            <person name="Lui A."/>
            <person name="Macdonald J.P."/>
            <person name="Priest M."/>
            <person name="Orbach M.J."/>
            <person name="Galgiani J.N."/>
            <person name="Kirkland T.N."/>
            <person name="Cole G.T."/>
            <person name="Birren B.W."/>
            <person name="Henn M.R."/>
            <person name="Taylor J.W."/>
            <person name="Rounsley S.D."/>
        </authorList>
    </citation>
    <scope>NUCLEOTIDE SEQUENCE [LARGE SCALE GENOMIC DNA]</scope>
    <source>
        <strain evidence="2">RMSCC 757 / Silveira</strain>
    </source>
</reference>
<accession>E9D567</accession>
<evidence type="ECO:0000313" key="1">
    <source>
        <dbReference type="EMBL" id="EFW18649.1"/>
    </source>
</evidence>
<dbReference type="Proteomes" id="UP000002497">
    <property type="component" value="Unassembled WGS sequence"/>
</dbReference>
<proteinExistence type="predicted"/>
<dbReference type="OrthoDB" id="4186590at2759"/>